<dbReference type="InterPro" id="IPR003018">
    <property type="entry name" value="GAF"/>
</dbReference>
<keyword evidence="3" id="KW-0547">Nucleotide-binding</keyword>
<dbReference type="SUPFAM" id="SSF55781">
    <property type="entry name" value="GAF domain-like"/>
    <property type="match status" value="1"/>
</dbReference>
<name>A0ABY4RMF1_9BACL</name>
<keyword evidence="12" id="KW-1185">Reference proteome</keyword>
<evidence type="ECO:0000256" key="7">
    <source>
        <dbReference type="ARBA" id="ARBA00023163"/>
    </source>
</evidence>
<dbReference type="PANTHER" id="PTHR43289">
    <property type="entry name" value="MITOGEN-ACTIVATED PROTEIN KINASE KINASE KINASE 20-RELATED"/>
    <property type="match status" value="1"/>
</dbReference>
<evidence type="ECO:0000256" key="1">
    <source>
        <dbReference type="ARBA" id="ARBA00012513"/>
    </source>
</evidence>
<dbReference type="SMART" id="SM00065">
    <property type="entry name" value="GAF"/>
    <property type="match status" value="1"/>
</dbReference>
<dbReference type="InterPro" id="IPR029016">
    <property type="entry name" value="GAF-like_dom_sf"/>
</dbReference>
<evidence type="ECO:0000256" key="8">
    <source>
        <dbReference type="SAM" id="MobiDB-lite"/>
    </source>
</evidence>
<evidence type="ECO:0000256" key="2">
    <source>
        <dbReference type="ARBA" id="ARBA00022679"/>
    </source>
</evidence>
<dbReference type="PROSITE" id="PS00622">
    <property type="entry name" value="HTH_LUXR_1"/>
    <property type="match status" value="1"/>
</dbReference>
<accession>A0ABY4RMF1</accession>
<dbReference type="GO" id="GO:0004674">
    <property type="term" value="F:protein serine/threonine kinase activity"/>
    <property type="evidence" value="ECO:0007669"/>
    <property type="project" value="UniProtKB-EC"/>
</dbReference>
<dbReference type="Gene3D" id="3.30.450.40">
    <property type="match status" value="1"/>
</dbReference>
<dbReference type="Pfam" id="PF01590">
    <property type="entry name" value="GAF"/>
    <property type="match status" value="1"/>
</dbReference>
<evidence type="ECO:0000313" key="12">
    <source>
        <dbReference type="Proteomes" id="UP001057134"/>
    </source>
</evidence>
<dbReference type="Gene3D" id="1.10.510.10">
    <property type="entry name" value="Transferase(Phosphotransferase) domain 1"/>
    <property type="match status" value="1"/>
</dbReference>
<organism evidence="11 12">
    <name type="scientific">Paenibacillus konkukensis</name>
    <dbReference type="NCBI Taxonomy" id="2020716"/>
    <lineage>
        <taxon>Bacteria</taxon>
        <taxon>Bacillati</taxon>
        <taxon>Bacillota</taxon>
        <taxon>Bacilli</taxon>
        <taxon>Bacillales</taxon>
        <taxon>Paenibacillaceae</taxon>
        <taxon>Paenibacillus</taxon>
    </lineage>
</organism>
<evidence type="ECO:0000313" key="11">
    <source>
        <dbReference type="EMBL" id="UQZ83125.1"/>
    </source>
</evidence>
<feature type="compositionally biased region" description="Basic and acidic residues" evidence="8">
    <location>
        <begin position="305"/>
        <end position="316"/>
    </location>
</feature>
<gene>
    <name evidence="11" type="primary">pknB_1</name>
    <name evidence="11" type="ORF">SK3146_02286</name>
</gene>
<reference evidence="11" key="1">
    <citation type="submission" date="2018-02" db="EMBL/GenBank/DDBJ databases">
        <authorList>
            <person name="Kim S.-K."/>
            <person name="Jung H.-I."/>
            <person name="Lee S.-W."/>
        </authorList>
    </citation>
    <scope>NUCLEOTIDE SEQUENCE</scope>
    <source>
        <strain evidence="11">SK3146</strain>
    </source>
</reference>
<protein>
    <recommendedName>
        <fullName evidence="1">non-specific serine/threonine protein kinase</fullName>
        <ecNumber evidence="1">2.7.11.1</ecNumber>
    </recommendedName>
</protein>
<dbReference type="PROSITE" id="PS50043">
    <property type="entry name" value="HTH_LUXR_2"/>
    <property type="match status" value="1"/>
</dbReference>
<reference evidence="11" key="2">
    <citation type="journal article" date="2021" name="J Anim Sci Technol">
        <title>Complete genome sequence of Paenibacillus konkukensis sp. nov. SK3146 as a potential probiotic strain.</title>
        <authorList>
            <person name="Jung H.I."/>
            <person name="Park S."/>
            <person name="Niu K.M."/>
            <person name="Lee S.W."/>
            <person name="Kothari D."/>
            <person name="Yi K.J."/>
            <person name="Kim S.K."/>
        </authorList>
    </citation>
    <scope>NUCLEOTIDE SEQUENCE</scope>
    <source>
        <strain evidence="11">SK3146</strain>
    </source>
</reference>
<dbReference type="EMBL" id="CP027059">
    <property type="protein sequence ID" value="UQZ83125.1"/>
    <property type="molecule type" value="Genomic_DNA"/>
</dbReference>
<dbReference type="CDD" id="cd14014">
    <property type="entry name" value="STKc_PknB_like"/>
    <property type="match status" value="1"/>
</dbReference>
<evidence type="ECO:0000256" key="5">
    <source>
        <dbReference type="ARBA" id="ARBA00022840"/>
    </source>
</evidence>
<dbReference type="InterPro" id="IPR000719">
    <property type="entry name" value="Prot_kinase_dom"/>
</dbReference>
<dbReference type="InterPro" id="IPR016032">
    <property type="entry name" value="Sig_transdc_resp-reg_C-effctor"/>
</dbReference>
<dbReference type="Pfam" id="PF00069">
    <property type="entry name" value="Pkinase"/>
    <property type="match status" value="1"/>
</dbReference>
<feature type="domain" description="Protein kinase" evidence="9">
    <location>
        <begin position="7"/>
        <end position="271"/>
    </location>
</feature>
<dbReference type="PROSITE" id="PS50011">
    <property type="entry name" value="PROTEIN_KINASE_DOM"/>
    <property type="match status" value="1"/>
</dbReference>
<proteinExistence type="predicted"/>
<dbReference type="SUPFAM" id="SSF56112">
    <property type="entry name" value="Protein kinase-like (PK-like)"/>
    <property type="match status" value="1"/>
</dbReference>
<evidence type="ECO:0000256" key="6">
    <source>
        <dbReference type="ARBA" id="ARBA00023015"/>
    </source>
</evidence>
<dbReference type="Proteomes" id="UP001057134">
    <property type="component" value="Chromosome"/>
</dbReference>
<dbReference type="InterPro" id="IPR000792">
    <property type="entry name" value="Tscrpt_reg_LuxR_C"/>
</dbReference>
<dbReference type="PRINTS" id="PR00038">
    <property type="entry name" value="HTHLUXR"/>
</dbReference>
<evidence type="ECO:0000259" key="10">
    <source>
        <dbReference type="PROSITE" id="PS50043"/>
    </source>
</evidence>
<dbReference type="SMART" id="SM00421">
    <property type="entry name" value="HTH_LUXR"/>
    <property type="match status" value="1"/>
</dbReference>
<dbReference type="SUPFAM" id="SSF46894">
    <property type="entry name" value="C-terminal effector domain of the bipartite response regulators"/>
    <property type="match status" value="1"/>
</dbReference>
<keyword evidence="5" id="KW-0067">ATP-binding</keyword>
<evidence type="ECO:0000259" key="9">
    <source>
        <dbReference type="PROSITE" id="PS50011"/>
    </source>
</evidence>
<keyword evidence="6" id="KW-0805">Transcription regulation</keyword>
<feature type="region of interest" description="Disordered" evidence="8">
    <location>
        <begin position="293"/>
        <end position="320"/>
    </location>
</feature>
<dbReference type="InterPro" id="IPR036388">
    <property type="entry name" value="WH-like_DNA-bd_sf"/>
</dbReference>
<dbReference type="EC" id="2.7.11.1" evidence="1"/>
<keyword evidence="2 11" id="KW-0808">Transferase</keyword>
<evidence type="ECO:0000256" key="4">
    <source>
        <dbReference type="ARBA" id="ARBA00022777"/>
    </source>
</evidence>
<dbReference type="InterPro" id="IPR011009">
    <property type="entry name" value="Kinase-like_dom_sf"/>
</dbReference>
<dbReference type="Pfam" id="PF00196">
    <property type="entry name" value="GerE"/>
    <property type="match status" value="1"/>
</dbReference>
<dbReference type="RefSeq" id="WP_249865188.1">
    <property type="nucleotide sequence ID" value="NZ_CP027059.1"/>
</dbReference>
<dbReference type="Gene3D" id="1.10.10.10">
    <property type="entry name" value="Winged helix-like DNA-binding domain superfamily/Winged helix DNA-binding domain"/>
    <property type="match status" value="1"/>
</dbReference>
<sequence>MLRATGYDIRQVIFEDEAIAVCHASSVENRLDVLLKIVKEGPRAVIENAKVINEYEVAGNLSFAGVLKPLALFREGNRLVMASEWVYGMTLKHFAMAGPVPLDNFLTIAIGIAEALEQLHQKNIVHMNIRPETIVVVPGTLRVCLTGLGHSIQIAEERCETRTVPLMEGSPPYMAPERTGQLDGWIDPSTDLYSLGVTLYEVLAGRLPFEANDPLEWAHAHVAKPPIPLGGSSLSAIPVILERIVFKLLEKSVADRYRSAAGLRADLERCLRQYQQTGGIGLFALGQLESAATTGAEPSGPVTAEGRRADQEEKRPGSKGSYAQVLEMEAIVRVSQAFTEEKDSLKLMSRIMTIIMNVSGAHKGVFVKAAKEALYAVLMLDPDKSAAARTGYTPLDESGDVSPHVVRSAAINRMPVIWNDAKDGLGHTLPDPYITRHRPKSVLGLPVMIQGDLQGVLYLENKYAPGVFSADRLPLLQMLASQLGYVHTLTQYFEPSSAAAPSEYGAEAVPSLTSRELDVLQCLSAGLSNKEIAVRLVMSAGTVKVHVRNVFDKLGVNNRVKAVSAAAKLNLLNSPHSSKRSNG</sequence>
<evidence type="ECO:0000256" key="3">
    <source>
        <dbReference type="ARBA" id="ARBA00022741"/>
    </source>
</evidence>
<dbReference type="CDD" id="cd06170">
    <property type="entry name" value="LuxR_C_like"/>
    <property type="match status" value="1"/>
</dbReference>
<dbReference type="PANTHER" id="PTHR43289:SF6">
    <property type="entry name" value="SERINE_THREONINE-PROTEIN KINASE NEKL-3"/>
    <property type="match status" value="1"/>
</dbReference>
<keyword evidence="7" id="KW-0804">Transcription</keyword>
<keyword evidence="4 11" id="KW-0418">Kinase</keyword>
<feature type="domain" description="HTH luxR-type" evidence="10">
    <location>
        <begin position="505"/>
        <end position="570"/>
    </location>
</feature>